<dbReference type="KEGG" id="samy:DB32_008462"/>
<dbReference type="STRING" id="927083.DB32_008462"/>
<keyword evidence="4" id="KW-1185">Reference proteome</keyword>
<accession>A0A0F6YMD2</accession>
<dbReference type="AlphaFoldDB" id="A0A0F6YMD2"/>
<dbReference type="RefSeq" id="WP_053238192.1">
    <property type="nucleotide sequence ID" value="NZ_CP011125.1"/>
</dbReference>
<evidence type="ECO:0000313" key="4">
    <source>
        <dbReference type="Proteomes" id="UP000034883"/>
    </source>
</evidence>
<proteinExistence type="predicted"/>
<feature type="signal peptide" evidence="2">
    <location>
        <begin position="1"/>
        <end position="24"/>
    </location>
</feature>
<keyword evidence="1" id="KW-0472">Membrane</keyword>
<protein>
    <recommendedName>
        <fullName evidence="5">Cytochrome b561 domain-containing protein</fullName>
    </recommendedName>
</protein>
<feature type="transmembrane region" description="Helical" evidence="1">
    <location>
        <begin position="121"/>
        <end position="142"/>
    </location>
</feature>
<gene>
    <name evidence="3" type="ORF">DB32_008462</name>
</gene>
<evidence type="ECO:0000256" key="2">
    <source>
        <dbReference type="SAM" id="SignalP"/>
    </source>
</evidence>
<feature type="transmembrane region" description="Helical" evidence="1">
    <location>
        <begin position="203"/>
        <end position="224"/>
    </location>
</feature>
<keyword evidence="1" id="KW-1133">Transmembrane helix</keyword>
<reference evidence="3 4" key="1">
    <citation type="submission" date="2015-03" db="EMBL/GenBank/DDBJ databases">
        <title>Genome assembly of Sandaracinus amylolyticus DSM 53668.</title>
        <authorList>
            <person name="Sharma G."/>
            <person name="Subramanian S."/>
        </authorList>
    </citation>
    <scope>NUCLEOTIDE SEQUENCE [LARGE SCALE GENOMIC DNA]</scope>
    <source>
        <strain evidence="3 4">DSM 53668</strain>
    </source>
</reference>
<keyword evidence="2" id="KW-0732">Signal</keyword>
<evidence type="ECO:0008006" key="5">
    <source>
        <dbReference type="Google" id="ProtNLM"/>
    </source>
</evidence>
<evidence type="ECO:0000313" key="3">
    <source>
        <dbReference type="EMBL" id="AKF11313.1"/>
    </source>
</evidence>
<dbReference type="Proteomes" id="UP000034883">
    <property type="component" value="Chromosome"/>
</dbReference>
<organism evidence="3 4">
    <name type="scientific">Sandaracinus amylolyticus</name>
    <dbReference type="NCBI Taxonomy" id="927083"/>
    <lineage>
        <taxon>Bacteria</taxon>
        <taxon>Pseudomonadati</taxon>
        <taxon>Myxococcota</taxon>
        <taxon>Polyangia</taxon>
        <taxon>Polyangiales</taxon>
        <taxon>Sandaracinaceae</taxon>
        <taxon>Sandaracinus</taxon>
    </lineage>
</organism>
<keyword evidence="1" id="KW-0812">Transmembrane</keyword>
<sequence>MPTFAALALATPLFGLSLQVPVLASPELHPDVVAQLAPGAPDPAQLEDAAIAAQLRQRQEIALVHRAFGVATWASMAATAVLGFIQFGDEYGFHGARSETACAQGTAVLQDFCEGTPWPHAVAGFTTAALYFTTFTLSFFMPDPLDLEHQQSDWAERVRIHRALRWVHLGGVVLQALLGIFIANHEAFGLDTNDDFDALQALAGVHMGVGIVTFGALSAAAALVTF</sequence>
<evidence type="ECO:0000256" key="1">
    <source>
        <dbReference type="SAM" id="Phobius"/>
    </source>
</evidence>
<feature type="chain" id="PRO_5002512455" description="Cytochrome b561 domain-containing protein" evidence="2">
    <location>
        <begin position="25"/>
        <end position="226"/>
    </location>
</feature>
<name>A0A0F6YMD2_9BACT</name>
<dbReference type="EMBL" id="CP011125">
    <property type="protein sequence ID" value="AKF11313.1"/>
    <property type="molecule type" value="Genomic_DNA"/>
</dbReference>
<feature type="transmembrane region" description="Helical" evidence="1">
    <location>
        <begin position="163"/>
        <end position="183"/>
    </location>
</feature>